<dbReference type="Proteomes" id="UP000681722">
    <property type="component" value="Unassembled WGS sequence"/>
</dbReference>
<dbReference type="Proteomes" id="UP000663829">
    <property type="component" value="Unassembled WGS sequence"/>
</dbReference>
<comment type="caution">
    <text evidence="2">The sequence shown here is derived from an EMBL/GenBank/DDBJ whole genome shotgun (WGS) entry which is preliminary data.</text>
</comment>
<protein>
    <submittedName>
        <fullName evidence="2">Uncharacterized protein</fullName>
    </submittedName>
</protein>
<name>A0A815QL81_9BILA</name>
<dbReference type="EMBL" id="CAJNOQ010020132">
    <property type="protein sequence ID" value="CAF1463476.1"/>
    <property type="molecule type" value="Genomic_DNA"/>
</dbReference>
<dbReference type="AlphaFoldDB" id="A0A815QL81"/>
<evidence type="ECO:0000256" key="1">
    <source>
        <dbReference type="SAM" id="MobiDB-lite"/>
    </source>
</evidence>
<evidence type="ECO:0000313" key="3">
    <source>
        <dbReference type="EMBL" id="CAF4333272.1"/>
    </source>
</evidence>
<proteinExistence type="predicted"/>
<feature type="region of interest" description="Disordered" evidence="1">
    <location>
        <begin position="1"/>
        <end position="22"/>
    </location>
</feature>
<reference evidence="2" key="1">
    <citation type="submission" date="2021-02" db="EMBL/GenBank/DDBJ databases">
        <authorList>
            <person name="Nowell W R."/>
        </authorList>
    </citation>
    <scope>NUCLEOTIDE SEQUENCE</scope>
</reference>
<accession>A0A815QL81</accession>
<keyword evidence="4" id="KW-1185">Reference proteome</keyword>
<organism evidence="2 4">
    <name type="scientific">Didymodactylos carnosus</name>
    <dbReference type="NCBI Taxonomy" id="1234261"/>
    <lineage>
        <taxon>Eukaryota</taxon>
        <taxon>Metazoa</taxon>
        <taxon>Spiralia</taxon>
        <taxon>Gnathifera</taxon>
        <taxon>Rotifera</taxon>
        <taxon>Eurotatoria</taxon>
        <taxon>Bdelloidea</taxon>
        <taxon>Philodinida</taxon>
        <taxon>Philodinidae</taxon>
        <taxon>Didymodactylos</taxon>
    </lineage>
</organism>
<dbReference type="EMBL" id="CAJOBC010085597">
    <property type="protein sequence ID" value="CAF4333272.1"/>
    <property type="molecule type" value="Genomic_DNA"/>
</dbReference>
<evidence type="ECO:0000313" key="4">
    <source>
        <dbReference type="Proteomes" id="UP000663829"/>
    </source>
</evidence>
<gene>
    <name evidence="2" type="ORF">GPM918_LOCUS35180</name>
    <name evidence="3" type="ORF">SRO942_LOCUS35898</name>
</gene>
<sequence length="70" mass="7763">MTAQLRKRTLTAPTPLDKDEVHKLGNDESFDKEVDVEWRIRKKTGDSAAVADGPSWLPAEILQTTNAVLS</sequence>
<evidence type="ECO:0000313" key="2">
    <source>
        <dbReference type="EMBL" id="CAF1463476.1"/>
    </source>
</evidence>